<evidence type="ECO:0000256" key="2">
    <source>
        <dbReference type="SAM" id="Phobius"/>
    </source>
</evidence>
<comment type="caution">
    <text evidence="4">The sequence shown here is derived from an EMBL/GenBank/DDBJ whole genome shotgun (WGS) entry which is preliminary data.</text>
</comment>
<evidence type="ECO:0000313" key="5">
    <source>
        <dbReference type="Proteomes" id="UP001197028"/>
    </source>
</evidence>
<dbReference type="InterPro" id="IPR003607">
    <property type="entry name" value="HD/PDEase_dom"/>
</dbReference>
<dbReference type="CDD" id="cd00077">
    <property type="entry name" value="HDc"/>
    <property type="match status" value="1"/>
</dbReference>
<evidence type="ECO:0000313" key="4">
    <source>
        <dbReference type="EMBL" id="MBU2738697.1"/>
    </source>
</evidence>
<organism evidence="4 5">
    <name type="scientific">Acidithiobacillus concretivorus</name>
    <dbReference type="NCBI Taxonomy" id="3063952"/>
    <lineage>
        <taxon>Bacteria</taxon>
        <taxon>Pseudomonadati</taxon>
        <taxon>Pseudomonadota</taxon>
        <taxon>Acidithiobacillia</taxon>
        <taxon>Acidithiobacillales</taxon>
        <taxon>Acidithiobacillaceae</taxon>
        <taxon>Acidithiobacillus</taxon>
    </lineage>
</organism>
<feature type="transmembrane region" description="Helical" evidence="2">
    <location>
        <begin position="38"/>
        <end position="55"/>
    </location>
</feature>
<name>A0ABS5ZPV1_9PROT</name>
<dbReference type="InterPro" id="IPR006674">
    <property type="entry name" value="HD_domain"/>
</dbReference>
<dbReference type="RefSeq" id="WP_215863667.1">
    <property type="nucleotide sequence ID" value="NZ_JABELD010000055.1"/>
</dbReference>
<accession>A0ABS5ZPV1</accession>
<dbReference type="Pfam" id="PF01966">
    <property type="entry name" value="HD"/>
    <property type="match status" value="1"/>
</dbReference>
<keyword evidence="5" id="KW-1185">Reference proteome</keyword>
<dbReference type="Gene3D" id="1.10.3210.10">
    <property type="entry name" value="Hypothetical protein af1432"/>
    <property type="match status" value="1"/>
</dbReference>
<dbReference type="EMBL" id="JABELD010000055">
    <property type="protein sequence ID" value="MBU2738697.1"/>
    <property type="molecule type" value="Genomic_DNA"/>
</dbReference>
<dbReference type="Proteomes" id="UP001197028">
    <property type="component" value="Unassembled WGS sequence"/>
</dbReference>
<feature type="compositionally biased region" description="Polar residues" evidence="1">
    <location>
        <begin position="624"/>
        <end position="633"/>
    </location>
</feature>
<dbReference type="SMART" id="SM00471">
    <property type="entry name" value="HDc"/>
    <property type="match status" value="1"/>
</dbReference>
<feature type="compositionally biased region" description="Polar residues" evidence="1">
    <location>
        <begin position="526"/>
        <end position="547"/>
    </location>
</feature>
<evidence type="ECO:0000256" key="1">
    <source>
        <dbReference type="SAM" id="MobiDB-lite"/>
    </source>
</evidence>
<keyword evidence="2" id="KW-1133">Transmembrane helix</keyword>
<feature type="domain" description="HD/PDEase" evidence="3">
    <location>
        <begin position="163"/>
        <end position="695"/>
    </location>
</feature>
<keyword evidence="2" id="KW-0472">Membrane</keyword>
<dbReference type="SUPFAM" id="SSF109604">
    <property type="entry name" value="HD-domain/PDEase-like"/>
    <property type="match status" value="1"/>
</dbReference>
<feature type="compositionally biased region" description="Acidic residues" evidence="1">
    <location>
        <begin position="565"/>
        <end position="584"/>
    </location>
</feature>
<feature type="transmembrane region" description="Helical" evidence="2">
    <location>
        <begin position="6"/>
        <end position="26"/>
    </location>
</feature>
<sequence length="798" mass="89057">MSATATVLGFWTLVALLVSFFFFSHTFLDNFPFFLDRIAWVLASLFAAIALIFFWEAAETFTTTLGLRPQSRRGLTTTTIGMLPRSGGITAPQSPIPLKKRASRLDSAISGLQRNQPEERLDKTALRQFALQNNSPRAELFWAIYGILEESGLPASPYIGSHGDASLLEHSLRVAAAMARVWADMDQAGIEAVRAGGKAASKSFDLETAILAGMAHDIGKVLCFRRVGENIEVMGLHDIEGSRLLARLDAFWSLMDSHGQHEDFLQRMLTQSICYYHHAYAYPGSGHKRNFIQTDESVVDLMQTIRKADLVAGQIEGREEEIESDYQDSNDLPERKMEDQIWESFLYLLSHTNLINHKSPEQRIGYKQGNLIFLAEKRIRAQICAHLGLTRADYVSDNNGNPGPIIKIISARLDEQGALRKSFNNKSCKKPEGAGFYLKIEGTTKDGESKEVEEKIPYYLVRIGNSPVFSKFADLEDYRAKLAIASPTWPQYFKTAGEAAEQAESTNSALHPNQEESSQDAEPNLAESTAESPQTESPEQSQIQDQNQETDDREEDHSGSIDADTPPDNESPEDPDDLPPDEGESLWGVTPATQPVESNAEDDTAEDASSALVESHKEPISESGPPSEQSPKSNEMDAHDRERRLQEMRAARLRAEQQHNNKRMVKPLMQTPEQRAATVSQRVRNMLNTYPQILPDIPEKKKKRLLFSMLWLDELQRDARLAERSGNEQYHGSLNALLDLDPPGEAKNLVLETLASLPDGTFLVMEAKMILKITKNEQGQVDMQSSQFVAPTQDPNAV</sequence>
<gene>
    <name evidence="4" type="ORF">HJG40_07845</name>
</gene>
<feature type="region of interest" description="Disordered" evidence="1">
    <location>
        <begin position="496"/>
        <end position="642"/>
    </location>
</feature>
<reference evidence="4 5" key="1">
    <citation type="journal article" date="2021" name="ISME J.">
        <title>Genomic evolution of the class Acidithiobacillia: deep-branching Proteobacteria living in extreme acidic conditions.</title>
        <authorList>
            <person name="Moya-Beltran A."/>
            <person name="Beard S."/>
            <person name="Rojas-Villalobos C."/>
            <person name="Issotta F."/>
            <person name="Gallardo Y."/>
            <person name="Ulloa R."/>
            <person name="Giaveno A."/>
            <person name="Degli Esposti M."/>
            <person name="Johnson D.B."/>
            <person name="Quatrini R."/>
        </authorList>
    </citation>
    <scope>NUCLEOTIDE SEQUENCE [LARGE SCALE GENOMIC DNA]</scope>
    <source>
        <strain evidence="4 5">ATCC 19703</strain>
    </source>
</reference>
<protein>
    <submittedName>
        <fullName evidence="4">HD domain-containing protein</fullName>
    </submittedName>
</protein>
<evidence type="ECO:0000259" key="3">
    <source>
        <dbReference type="SMART" id="SM00471"/>
    </source>
</evidence>
<proteinExistence type="predicted"/>
<keyword evidence="2" id="KW-0812">Transmembrane</keyword>